<dbReference type="AlphaFoldDB" id="A0A6C0IPV0"/>
<evidence type="ECO:0000313" key="1">
    <source>
        <dbReference type="EMBL" id="QHT95211.1"/>
    </source>
</evidence>
<accession>A0A6C0IPV0</accession>
<protein>
    <submittedName>
        <fullName evidence="1">Uncharacterized protein</fullName>
    </submittedName>
</protein>
<proteinExistence type="predicted"/>
<name>A0A6C0IPV0_9ZZZZ</name>
<reference evidence="1" key="1">
    <citation type="journal article" date="2020" name="Nature">
        <title>Giant virus diversity and host interactions through global metagenomics.</title>
        <authorList>
            <person name="Schulz F."/>
            <person name="Roux S."/>
            <person name="Paez-Espino D."/>
            <person name="Jungbluth S."/>
            <person name="Walsh D.A."/>
            <person name="Denef V.J."/>
            <person name="McMahon K.D."/>
            <person name="Konstantinidis K.T."/>
            <person name="Eloe-Fadrosh E.A."/>
            <person name="Kyrpides N.C."/>
            <person name="Woyke T."/>
        </authorList>
    </citation>
    <scope>NUCLEOTIDE SEQUENCE</scope>
    <source>
        <strain evidence="1">GVMAG-M-3300024261-37</strain>
    </source>
</reference>
<organism evidence="1">
    <name type="scientific">viral metagenome</name>
    <dbReference type="NCBI Taxonomy" id="1070528"/>
    <lineage>
        <taxon>unclassified sequences</taxon>
        <taxon>metagenomes</taxon>
        <taxon>organismal metagenomes</taxon>
    </lineage>
</organism>
<sequence>MKAPSYDILLNILNDRGLPATVAHQILLMVYHQEHREALTTNMQYEIVDAAFSRTSNVPIDIGGNESENLETDNAVVYSSYVGCVADPKKATNHFYNCDCCEKHQYNKAVIAIGGLFIVTKPCVFTAFRYTGRVPPEQWYTNAYGDDGVRCHCNCRHTGREAARIWLKQTTGFGQRYMLNPTIAPNPIYRNALGITSNIMGFQQPPHGLDDDPDPDDLE</sequence>
<dbReference type="EMBL" id="MN740236">
    <property type="protein sequence ID" value="QHT95211.1"/>
    <property type="molecule type" value="Genomic_DNA"/>
</dbReference>